<dbReference type="Proteomes" id="UP000564385">
    <property type="component" value="Unassembled WGS sequence"/>
</dbReference>
<name>A0A852VGJ2_9BACT</name>
<evidence type="ECO:0000313" key="2">
    <source>
        <dbReference type="Proteomes" id="UP000564385"/>
    </source>
</evidence>
<accession>A0A852VGJ2</accession>
<dbReference type="AlphaFoldDB" id="A0A852VGJ2"/>
<reference evidence="1 2" key="1">
    <citation type="submission" date="2020-07" db="EMBL/GenBank/DDBJ databases">
        <title>Genomic Encyclopedia of Type Strains, Phase IV (KMG-V): Genome sequencing to study the core and pangenomes of soil and plant-associated prokaryotes.</title>
        <authorList>
            <person name="Whitman W."/>
        </authorList>
    </citation>
    <scope>NUCLEOTIDE SEQUENCE [LARGE SCALE GENOMIC DNA]</scope>
    <source>
        <strain evidence="1 2">M8UP22</strain>
    </source>
</reference>
<evidence type="ECO:0000313" key="1">
    <source>
        <dbReference type="EMBL" id="NYF88566.1"/>
    </source>
</evidence>
<sequence length="269" mass="31927">MKVLITVKTYPTISEKYKELACTAGFREDGSWIRLYPIPFRLLDEGQQYKKYQWVEVDIARNKGDQRPESYRVLSTSDIKLLDEIGTERQWADRRKLVLGNKKIYTNLKEIIGLAHHNKISLVVFRPAEVFEFVAEVAEPEWPHDKINGILNSMKQGHLFEDQNLEDFKIMPKLPYKFSYRFKDDAGVESKLMIEDWEIGQLYWNCEKYYGKDQAVQKVRQKYMDDFVKTKDLYLFLGTTYEWHVRKAKNPFVIIGTFYPPHLTQESLF</sequence>
<protein>
    <submittedName>
        <fullName evidence="1">Uncharacterized protein</fullName>
    </submittedName>
</protein>
<comment type="caution">
    <text evidence="1">The sequence shown here is derived from an EMBL/GenBank/DDBJ whole genome shotgun (WGS) entry which is preliminary data.</text>
</comment>
<dbReference type="EMBL" id="JACCCU010000001">
    <property type="protein sequence ID" value="NYF88566.1"/>
    <property type="molecule type" value="Genomic_DNA"/>
</dbReference>
<organism evidence="1 2">
    <name type="scientific">Tunturiibacter lichenicola</name>
    <dbReference type="NCBI Taxonomy" id="2051959"/>
    <lineage>
        <taxon>Bacteria</taxon>
        <taxon>Pseudomonadati</taxon>
        <taxon>Acidobacteriota</taxon>
        <taxon>Terriglobia</taxon>
        <taxon>Terriglobales</taxon>
        <taxon>Acidobacteriaceae</taxon>
        <taxon>Tunturiibacter</taxon>
    </lineage>
</organism>
<gene>
    <name evidence="1" type="ORF">HDF08_000633</name>
</gene>
<proteinExistence type="predicted"/>